<dbReference type="RefSeq" id="WP_050119984.1">
    <property type="nucleotide sequence ID" value="NZ_CAWMAB010000018.1"/>
</dbReference>
<dbReference type="EMBL" id="CPYI01000018">
    <property type="protein sequence ID" value="CNF37593.1"/>
    <property type="molecule type" value="Genomic_DNA"/>
</dbReference>
<gene>
    <name evidence="1" type="ORF">ERS008491_03666</name>
</gene>
<dbReference type="Proteomes" id="UP000045824">
    <property type="component" value="Unassembled WGS sequence"/>
</dbReference>
<evidence type="ECO:0000313" key="2">
    <source>
        <dbReference type="Proteomes" id="UP000045824"/>
    </source>
</evidence>
<protein>
    <submittedName>
        <fullName evidence="1">Uncharacterized protein</fullName>
    </submittedName>
</protein>
<reference evidence="1 2" key="1">
    <citation type="submission" date="2015-03" db="EMBL/GenBank/DDBJ databases">
        <authorList>
            <person name="Murphy D."/>
        </authorList>
    </citation>
    <scope>NUCLEOTIDE SEQUENCE [LARGE SCALE GENOMIC DNA]</scope>
    <source>
        <strain evidence="1 2">FCF326</strain>
    </source>
</reference>
<proteinExistence type="predicted"/>
<organism evidence="1 2">
    <name type="scientific">Yersinia kristensenii</name>
    <dbReference type="NCBI Taxonomy" id="28152"/>
    <lineage>
        <taxon>Bacteria</taxon>
        <taxon>Pseudomonadati</taxon>
        <taxon>Pseudomonadota</taxon>
        <taxon>Gammaproteobacteria</taxon>
        <taxon>Enterobacterales</taxon>
        <taxon>Yersiniaceae</taxon>
        <taxon>Yersinia</taxon>
    </lineage>
</organism>
<name>A0A0T9LYE9_YERKR</name>
<accession>A0A0T9LYE9</accession>
<dbReference type="AlphaFoldDB" id="A0A0T9LYE9"/>
<evidence type="ECO:0000313" key="1">
    <source>
        <dbReference type="EMBL" id="CNF37593.1"/>
    </source>
</evidence>
<sequence>MAFQTVALSVTTLLLARLTQDASRHLKTPYTSISGAYYTPLAALCYAARHLLALALLRVARGVTFTCESDAIAQPRLSR</sequence>